<feature type="modified residue" description="N6-(pyridoxal phosphate)lysine" evidence="4">
    <location>
        <position position="186"/>
    </location>
</feature>
<dbReference type="FunFam" id="3.40.640.10:FF:000089">
    <property type="entry name" value="Aminotransferase, DegT/DnrJ/EryC1/StrS family"/>
    <property type="match status" value="1"/>
</dbReference>
<protein>
    <submittedName>
        <fullName evidence="7">Putative pleiotropic regulatory protein</fullName>
    </submittedName>
</protein>
<dbReference type="Gene3D" id="3.90.1150.10">
    <property type="entry name" value="Aspartate Aminotransferase, domain 1"/>
    <property type="match status" value="1"/>
</dbReference>
<dbReference type="STRING" id="59922.P9303_25161"/>
<dbReference type="Gene3D" id="3.40.640.10">
    <property type="entry name" value="Type I PLP-dependent aspartate aminotransferase-like (Major domain)"/>
    <property type="match status" value="1"/>
</dbReference>
<dbReference type="KEGG" id="pmf:P9303_25161"/>
<dbReference type="AlphaFoldDB" id="A2CCN7"/>
<feature type="active site" description="Proton acceptor" evidence="3">
    <location>
        <position position="186"/>
    </location>
</feature>
<dbReference type="Proteomes" id="UP000002274">
    <property type="component" value="Chromosome"/>
</dbReference>
<dbReference type="InterPro" id="IPR015422">
    <property type="entry name" value="PyrdxlP-dep_Trfase_small"/>
</dbReference>
<evidence type="ECO:0000256" key="4">
    <source>
        <dbReference type="PIRSR" id="PIRSR000390-2"/>
    </source>
</evidence>
<evidence type="ECO:0000256" key="6">
    <source>
        <dbReference type="SAM" id="MobiDB-lite"/>
    </source>
</evidence>
<dbReference type="InterPro" id="IPR000653">
    <property type="entry name" value="DegT/StrS_aminotransferase"/>
</dbReference>
<dbReference type="HOGENOM" id="CLU_033332_6_2_3"/>
<comment type="similarity">
    <text evidence="2 5">Belongs to the DegT/DnrJ/EryC1 family.</text>
</comment>
<reference evidence="7 8" key="1">
    <citation type="journal article" date="2007" name="PLoS Genet.">
        <title>Patterns and implications of gene gain and loss in the evolution of Prochlorococcus.</title>
        <authorList>
            <person name="Kettler G.C."/>
            <person name="Martiny A.C."/>
            <person name="Huang K."/>
            <person name="Zucker J."/>
            <person name="Coleman M.L."/>
            <person name="Rodrigue S."/>
            <person name="Chen F."/>
            <person name="Lapidus A."/>
            <person name="Ferriera S."/>
            <person name="Johnson J."/>
            <person name="Steglich C."/>
            <person name="Church G.M."/>
            <person name="Richardson P."/>
            <person name="Chisholm S.W."/>
        </authorList>
    </citation>
    <scope>NUCLEOTIDE SEQUENCE [LARGE SCALE GENOMIC DNA]</scope>
    <source>
        <strain evidence="7 8">MIT 9303</strain>
    </source>
</reference>
<dbReference type="InterPro" id="IPR015424">
    <property type="entry name" value="PyrdxlP-dep_Trfase"/>
</dbReference>
<dbReference type="InterPro" id="IPR015421">
    <property type="entry name" value="PyrdxlP-dep_Trfase_major"/>
</dbReference>
<dbReference type="GO" id="GO:0030170">
    <property type="term" value="F:pyridoxal phosphate binding"/>
    <property type="evidence" value="ECO:0007669"/>
    <property type="project" value="UniProtKB-ARBA"/>
</dbReference>
<evidence type="ECO:0000256" key="1">
    <source>
        <dbReference type="ARBA" id="ARBA00022898"/>
    </source>
</evidence>
<organism evidence="7 8">
    <name type="scientific">Prochlorococcus marinus (strain MIT 9303)</name>
    <dbReference type="NCBI Taxonomy" id="59922"/>
    <lineage>
        <taxon>Bacteria</taxon>
        <taxon>Bacillati</taxon>
        <taxon>Cyanobacteriota</taxon>
        <taxon>Cyanophyceae</taxon>
        <taxon>Synechococcales</taxon>
        <taxon>Prochlorococcaceae</taxon>
        <taxon>Prochlorococcus</taxon>
    </lineage>
</organism>
<dbReference type="EMBL" id="CP000554">
    <property type="protein sequence ID" value="ABM79247.1"/>
    <property type="molecule type" value="Genomic_DNA"/>
</dbReference>
<accession>A2CCN7</accession>
<keyword evidence="1 4" id="KW-0663">Pyridoxal phosphate</keyword>
<feature type="compositionally biased region" description="Polar residues" evidence="6">
    <location>
        <begin position="299"/>
        <end position="319"/>
    </location>
</feature>
<dbReference type="CDD" id="cd00616">
    <property type="entry name" value="AHBA_syn"/>
    <property type="match status" value="1"/>
</dbReference>
<dbReference type="GO" id="GO:0008483">
    <property type="term" value="F:transaminase activity"/>
    <property type="evidence" value="ECO:0007669"/>
    <property type="project" value="TreeGrafter"/>
</dbReference>
<dbReference type="RefSeq" id="WP_011827093.1">
    <property type="nucleotide sequence ID" value="NC_008820.1"/>
</dbReference>
<name>A2CCN7_PROM3</name>
<dbReference type="PIRSF" id="PIRSF000390">
    <property type="entry name" value="PLP_StrS"/>
    <property type="match status" value="1"/>
</dbReference>
<dbReference type="GO" id="GO:0000271">
    <property type="term" value="P:polysaccharide biosynthetic process"/>
    <property type="evidence" value="ECO:0007669"/>
    <property type="project" value="TreeGrafter"/>
</dbReference>
<dbReference type="BioCyc" id="PMAR59922:G1G80-2207-MONOMER"/>
<evidence type="ECO:0000313" key="7">
    <source>
        <dbReference type="EMBL" id="ABM79247.1"/>
    </source>
</evidence>
<evidence type="ECO:0000256" key="5">
    <source>
        <dbReference type="RuleBase" id="RU004508"/>
    </source>
</evidence>
<proteinExistence type="inferred from homology"/>
<feature type="region of interest" description="Disordered" evidence="6">
    <location>
        <begin position="299"/>
        <end position="320"/>
    </location>
</feature>
<evidence type="ECO:0000256" key="3">
    <source>
        <dbReference type="PIRSR" id="PIRSR000390-1"/>
    </source>
</evidence>
<gene>
    <name evidence="7" type="primary">degT</name>
    <name evidence="7" type="ordered locus">P9303_25161</name>
</gene>
<dbReference type="SUPFAM" id="SSF53383">
    <property type="entry name" value="PLP-dependent transferases"/>
    <property type="match status" value="1"/>
</dbReference>
<dbReference type="PANTHER" id="PTHR30244:SF36">
    <property type="entry name" value="3-OXO-GLUCOSE-6-PHOSPHATE:GLUTAMATE AMINOTRANSFERASE"/>
    <property type="match status" value="1"/>
</dbReference>
<evidence type="ECO:0000256" key="2">
    <source>
        <dbReference type="ARBA" id="ARBA00037999"/>
    </source>
</evidence>
<sequence>MQVPPFSLTQQLAELGPDLDEAVLRVLRSGQYIGGAEIESFEQAFANSLGVPYVVGCNSGTDALVLALRALDIGAGDEVISCSFSFFATAEAISSVGATPVFVDVEADTYLIDLEQIEAAITPATRALLPVHLFGRPVNMEQLMAIANKHGLKVIEDCAQASGAAWNGRSVGSWGDVGCFSFFPTKNLGGAGDGGAVSTHDAKLSQRMRELAVHGMPRRYLHTELGYNSRLDALQAAVLNVKLPRLSCWVEKREAIATRYQKLLTNLPCLELPDPAKASHLQHAWNQFVVRVTSCPMNQSNSENLGKPSKTNGSNSLPDSSCRDWLKQSLLEHGINTIIYYPIPIHLQPAYEGLRQGPGSLPVTEQLCSQVLSLPIFPELSEDQQQQVVSMLHKLLSPAAKTQMSKVA</sequence>
<dbReference type="Pfam" id="PF01041">
    <property type="entry name" value="DegT_DnrJ_EryC1"/>
    <property type="match status" value="2"/>
</dbReference>
<evidence type="ECO:0000313" key="8">
    <source>
        <dbReference type="Proteomes" id="UP000002274"/>
    </source>
</evidence>
<dbReference type="PANTHER" id="PTHR30244">
    <property type="entry name" value="TRANSAMINASE"/>
    <property type="match status" value="1"/>
</dbReference>